<evidence type="ECO:0000313" key="2">
    <source>
        <dbReference type="Proteomes" id="UP000254920"/>
    </source>
</evidence>
<reference evidence="1 2" key="1">
    <citation type="submission" date="2018-06" db="EMBL/GenBank/DDBJ databases">
        <authorList>
            <consortium name="Pathogen Informatics"/>
            <person name="Doyle S."/>
        </authorList>
    </citation>
    <scope>NUCLEOTIDE SEQUENCE [LARGE SCALE GENOMIC DNA]</scope>
    <source>
        <strain evidence="1 2">NCTC12475</strain>
    </source>
</reference>
<evidence type="ECO:0000313" key="1">
    <source>
        <dbReference type="EMBL" id="SUX11324.1"/>
    </source>
</evidence>
<dbReference type="AlphaFoldDB" id="A0A381DKT9"/>
<dbReference type="Proteomes" id="UP000254920">
    <property type="component" value="Unassembled WGS sequence"/>
</dbReference>
<dbReference type="STRING" id="32024.GCA_000788295_00921"/>
<accession>A0A381DKT9</accession>
<sequence length="80" mass="9358">MQTITIHTNADKSIIEAIKTLILASDKEAIINEFKSDYKLSKDDTQDFLNTYELYKKNKLDFMSSDEFKNDLLANGYKWK</sequence>
<dbReference type="EMBL" id="UFVD01000001">
    <property type="protein sequence ID" value="SUX11324.1"/>
    <property type="molecule type" value="Genomic_DNA"/>
</dbReference>
<dbReference type="GeneID" id="93090185"/>
<gene>
    <name evidence="1" type="ORF">NCTC12475_01543</name>
</gene>
<name>A0A381DKT9_9BACT</name>
<protein>
    <submittedName>
        <fullName evidence="1">Uncharacterized protein</fullName>
    </submittedName>
</protein>
<keyword evidence="2" id="KW-1185">Reference proteome</keyword>
<dbReference type="RefSeq" id="WP_089182063.1">
    <property type="nucleotide sequence ID" value="NZ_CP043427.1"/>
</dbReference>
<organism evidence="1 2">
    <name type="scientific">Campylobacter sputorum subsp. sputorum</name>
    <dbReference type="NCBI Taxonomy" id="32024"/>
    <lineage>
        <taxon>Bacteria</taxon>
        <taxon>Pseudomonadati</taxon>
        <taxon>Campylobacterota</taxon>
        <taxon>Epsilonproteobacteria</taxon>
        <taxon>Campylobacterales</taxon>
        <taxon>Campylobacteraceae</taxon>
        <taxon>Campylobacter</taxon>
    </lineage>
</organism>
<proteinExistence type="predicted"/>